<dbReference type="OrthoDB" id="9787851at2"/>
<evidence type="ECO:0000256" key="4">
    <source>
        <dbReference type="ARBA" id="ARBA00022967"/>
    </source>
</evidence>
<dbReference type="Pfam" id="PF00005">
    <property type="entry name" value="ABC_tran"/>
    <property type="match status" value="1"/>
</dbReference>
<evidence type="ECO:0000256" key="5">
    <source>
        <dbReference type="ARBA" id="ARBA00037066"/>
    </source>
</evidence>
<dbReference type="KEGG" id="rul:UC8_01650"/>
<dbReference type="InterPro" id="IPR003593">
    <property type="entry name" value="AAA+_ATPase"/>
</dbReference>
<dbReference type="PROSITE" id="PS50893">
    <property type="entry name" value="ABC_TRANSPORTER_2"/>
    <property type="match status" value="1"/>
</dbReference>
<dbReference type="RefSeq" id="WP_068134763.1">
    <property type="nucleotide sequence ID" value="NZ_CP042914.1"/>
</dbReference>
<keyword evidence="8" id="KW-1185">Reference proteome</keyword>
<evidence type="ECO:0000313" key="7">
    <source>
        <dbReference type="EMBL" id="QEG38211.1"/>
    </source>
</evidence>
<keyword evidence="1" id="KW-0813">Transport</keyword>
<sequence>MTRLSAEALTFAFDHDQVVFRELSLKLHRGEVLVLLGANGAGKTTLLKTLAGQLRADAGQVLLDEVPMQHWSRREIAQRLALMPQSELRETALSVRDVVRLGRAAHRGWWMAFTAEDEQKVDQALQAADITDLADRAVTKLSGGQWRRVVLARALAQDAAVLLLDEPTAGLDLKHQYECLEQIRRLVKQNDLIAVISLHDLGQTAMFADRIALMADQQIVAIGDCQTVLTPERIEQAYGIEVTVIPHPVHGRPLIVPLGPNPIDQETGR</sequence>
<dbReference type="InterPro" id="IPR027417">
    <property type="entry name" value="P-loop_NTPase"/>
</dbReference>
<dbReference type="Gene3D" id="3.40.50.300">
    <property type="entry name" value="P-loop containing nucleotide triphosphate hydrolases"/>
    <property type="match status" value="1"/>
</dbReference>
<evidence type="ECO:0000256" key="1">
    <source>
        <dbReference type="ARBA" id="ARBA00022448"/>
    </source>
</evidence>
<dbReference type="GO" id="GO:0016887">
    <property type="term" value="F:ATP hydrolysis activity"/>
    <property type="evidence" value="ECO:0007669"/>
    <property type="project" value="InterPro"/>
</dbReference>
<reference evidence="7 8" key="1">
    <citation type="submission" date="2019-08" db="EMBL/GenBank/DDBJ databases">
        <title>Deep-cultivation of Planctomycetes and their phenomic and genomic characterization uncovers novel biology.</title>
        <authorList>
            <person name="Wiegand S."/>
            <person name="Jogler M."/>
            <person name="Boedeker C."/>
            <person name="Pinto D."/>
            <person name="Vollmers J."/>
            <person name="Rivas-Marin E."/>
            <person name="Kohn T."/>
            <person name="Peeters S.H."/>
            <person name="Heuer A."/>
            <person name="Rast P."/>
            <person name="Oberbeckmann S."/>
            <person name="Bunk B."/>
            <person name="Jeske O."/>
            <person name="Meyerdierks A."/>
            <person name="Storesund J.E."/>
            <person name="Kallscheuer N."/>
            <person name="Luecker S."/>
            <person name="Lage O.M."/>
            <person name="Pohl T."/>
            <person name="Merkel B.J."/>
            <person name="Hornburger P."/>
            <person name="Mueller R.-W."/>
            <person name="Bruemmer F."/>
            <person name="Labrenz M."/>
            <person name="Spormann A.M."/>
            <person name="Op den Camp H."/>
            <person name="Overmann J."/>
            <person name="Amann R."/>
            <person name="Jetten M.S.M."/>
            <person name="Mascher T."/>
            <person name="Medema M.H."/>
            <person name="Devos D.P."/>
            <person name="Kaster A.-K."/>
            <person name="Ovreas L."/>
            <person name="Rohde M."/>
            <person name="Galperin M.Y."/>
            <person name="Jogler C."/>
        </authorList>
    </citation>
    <scope>NUCLEOTIDE SEQUENCE [LARGE SCALE GENOMIC DNA]</scope>
    <source>
        <strain evidence="7 8">UC8</strain>
    </source>
</reference>
<protein>
    <submittedName>
        <fullName evidence="7">Putative siderophore transport system ATP-binding protein YusV</fullName>
    </submittedName>
</protein>
<keyword evidence="4" id="KW-1278">Translocase</keyword>
<evidence type="ECO:0000313" key="8">
    <source>
        <dbReference type="Proteomes" id="UP000325286"/>
    </source>
</evidence>
<feature type="domain" description="ABC transporter" evidence="6">
    <location>
        <begin position="4"/>
        <end position="241"/>
    </location>
</feature>
<evidence type="ECO:0000256" key="2">
    <source>
        <dbReference type="ARBA" id="ARBA00022741"/>
    </source>
</evidence>
<dbReference type="FunFam" id="3.40.50.300:FF:000134">
    <property type="entry name" value="Iron-enterobactin ABC transporter ATP-binding protein"/>
    <property type="match status" value="1"/>
</dbReference>
<dbReference type="PANTHER" id="PTHR42794:SF1">
    <property type="entry name" value="HEMIN IMPORT ATP-BINDING PROTEIN HMUV"/>
    <property type="match status" value="1"/>
</dbReference>
<dbReference type="AlphaFoldDB" id="A0A5B9QW18"/>
<evidence type="ECO:0000256" key="3">
    <source>
        <dbReference type="ARBA" id="ARBA00022840"/>
    </source>
</evidence>
<dbReference type="PROSITE" id="PS00211">
    <property type="entry name" value="ABC_TRANSPORTER_1"/>
    <property type="match status" value="1"/>
</dbReference>
<keyword evidence="2" id="KW-0547">Nucleotide-binding</keyword>
<organism evidence="7 8">
    <name type="scientific">Roseimaritima ulvae</name>
    <dbReference type="NCBI Taxonomy" id="980254"/>
    <lineage>
        <taxon>Bacteria</taxon>
        <taxon>Pseudomonadati</taxon>
        <taxon>Planctomycetota</taxon>
        <taxon>Planctomycetia</taxon>
        <taxon>Pirellulales</taxon>
        <taxon>Pirellulaceae</taxon>
        <taxon>Roseimaritima</taxon>
    </lineage>
</organism>
<keyword evidence="3 7" id="KW-0067">ATP-binding</keyword>
<gene>
    <name evidence="7" type="primary">yusV</name>
    <name evidence="7" type="ORF">UC8_01650</name>
</gene>
<dbReference type="CDD" id="cd03214">
    <property type="entry name" value="ABC_Iron-Siderophores_B12_Hemin"/>
    <property type="match status" value="1"/>
</dbReference>
<proteinExistence type="predicted"/>
<dbReference type="SUPFAM" id="SSF52540">
    <property type="entry name" value="P-loop containing nucleoside triphosphate hydrolases"/>
    <property type="match status" value="1"/>
</dbReference>
<comment type="function">
    <text evidence="5">Part of the ABC transporter complex HmuTUV involved in hemin import. Responsible for energy coupling to the transport system.</text>
</comment>
<evidence type="ECO:0000259" key="6">
    <source>
        <dbReference type="PROSITE" id="PS50893"/>
    </source>
</evidence>
<dbReference type="GO" id="GO:0005524">
    <property type="term" value="F:ATP binding"/>
    <property type="evidence" value="ECO:0007669"/>
    <property type="project" value="UniProtKB-KW"/>
</dbReference>
<dbReference type="SMART" id="SM00382">
    <property type="entry name" value="AAA"/>
    <property type="match status" value="1"/>
</dbReference>
<dbReference type="InterPro" id="IPR017871">
    <property type="entry name" value="ABC_transporter-like_CS"/>
</dbReference>
<name>A0A5B9QW18_9BACT</name>
<dbReference type="EMBL" id="CP042914">
    <property type="protein sequence ID" value="QEG38211.1"/>
    <property type="molecule type" value="Genomic_DNA"/>
</dbReference>
<dbReference type="PANTHER" id="PTHR42794">
    <property type="entry name" value="HEMIN IMPORT ATP-BINDING PROTEIN HMUV"/>
    <property type="match status" value="1"/>
</dbReference>
<dbReference type="Proteomes" id="UP000325286">
    <property type="component" value="Chromosome"/>
</dbReference>
<accession>A0A5B9QW18</accession>
<dbReference type="InterPro" id="IPR003439">
    <property type="entry name" value="ABC_transporter-like_ATP-bd"/>
</dbReference>